<keyword evidence="14 23" id="KW-1133">Transmembrane helix</keyword>
<reference evidence="26 27" key="1">
    <citation type="submission" date="2019-09" db="EMBL/GenBank/DDBJ databases">
        <title>Bird 10,000 Genomes (B10K) Project - Family phase.</title>
        <authorList>
            <person name="Zhang G."/>
        </authorList>
    </citation>
    <scope>NUCLEOTIDE SEQUENCE [LARGE SCALE GENOMIC DNA]</scope>
    <source>
        <strain evidence="26">OUT-0037</strain>
        <tissue evidence="26">Liver</tissue>
    </source>
</reference>
<comment type="subcellular location">
    <subcellularLocation>
        <location evidence="3">Cell membrane</location>
        <topology evidence="3">Multi-pass membrane protein</topology>
    </subcellularLocation>
    <subcellularLocation>
        <location evidence="1">Membrane raft</location>
    </subcellularLocation>
    <subcellularLocation>
        <location evidence="2">Secreted</location>
    </subcellularLocation>
</comment>
<evidence type="ECO:0000256" key="14">
    <source>
        <dbReference type="ARBA" id="ARBA00022989"/>
    </source>
</evidence>
<evidence type="ECO:0000256" key="15">
    <source>
        <dbReference type="ARBA" id="ARBA00023040"/>
    </source>
</evidence>
<dbReference type="GO" id="GO:0007189">
    <property type="term" value="P:adenylate cyclase-activating G protein-coupled receptor signaling pathway"/>
    <property type="evidence" value="ECO:0007669"/>
    <property type="project" value="TreeGrafter"/>
</dbReference>
<dbReference type="GO" id="GO:0005576">
    <property type="term" value="C:extracellular region"/>
    <property type="evidence" value="ECO:0007669"/>
    <property type="project" value="UniProtKB-SubCell"/>
</dbReference>
<dbReference type="Gene3D" id="1.20.1070.10">
    <property type="entry name" value="Rhodopsin 7-helix transmembrane proteins"/>
    <property type="match status" value="1"/>
</dbReference>
<evidence type="ECO:0000256" key="12">
    <source>
        <dbReference type="ARBA" id="ARBA00022889"/>
    </source>
</evidence>
<feature type="non-terminal residue" evidence="26">
    <location>
        <position position="1"/>
    </location>
</feature>
<dbReference type="GO" id="GO:0004930">
    <property type="term" value="F:G protein-coupled receptor activity"/>
    <property type="evidence" value="ECO:0007669"/>
    <property type="project" value="UniProtKB-KW"/>
</dbReference>
<keyword evidence="10" id="KW-0221">Differentiation</keyword>
<feature type="domain" description="GAIN-B" evidence="24">
    <location>
        <begin position="213"/>
        <end position="370"/>
    </location>
</feature>
<dbReference type="InterPro" id="IPR046338">
    <property type="entry name" value="GAIN_dom_sf"/>
</dbReference>
<dbReference type="InterPro" id="IPR017981">
    <property type="entry name" value="GPCR_2-like_7TM"/>
</dbReference>
<keyword evidence="15" id="KW-0297">G-protein coupled receptor</keyword>
<evidence type="ECO:0000256" key="4">
    <source>
        <dbReference type="ARBA" id="ARBA00019701"/>
    </source>
</evidence>
<keyword evidence="17" id="KW-1015">Disulfide bond</keyword>
<dbReference type="GO" id="GO:0007155">
    <property type="term" value="P:cell adhesion"/>
    <property type="evidence" value="ECO:0007669"/>
    <property type="project" value="UniProtKB-KW"/>
</dbReference>
<dbReference type="FunFam" id="2.60.220.50:FF:000045">
    <property type="entry name" value="Adhesion G protein-coupled receptor G1"/>
    <property type="match status" value="1"/>
</dbReference>
<dbReference type="EMBL" id="VZSR01000393">
    <property type="protein sequence ID" value="NWZ34796.1"/>
    <property type="molecule type" value="Genomic_DNA"/>
</dbReference>
<evidence type="ECO:0000256" key="1">
    <source>
        <dbReference type="ARBA" id="ARBA00004285"/>
    </source>
</evidence>
<accession>A0A7K7LVV6</accession>
<protein>
    <recommendedName>
        <fullName evidence="4">Adhesion G-protein coupled receptor G1</fullName>
    </recommendedName>
    <alternativeName>
        <fullName evidence="21">G-protein coupled receptor 56</fullName>
    </alternativeName>
</protein>
<name>A0A7K7LVV6_9PASS</name>
<evidence type="ECO:0000256" key="23">
    <source>
        <dbReference type="SAM" id="Phobius"/>
    </source>
</evidence>
<evidence type="ECO:0000256" key="10">
    <source>
        <dbReference type="ARBA" id="ARBA00022782"/>
    </source>
</evidence>
<evidence type="ECO:0000259" key="25">
    <source>
        <dbReference type="PROSITE" id="PS50261"/>
    </source>
</evidence>
<feature type="transmembrane region" description="Helical" evidence="23">
    <location>
        <begin position="414"/>
        <end position="432"/>
    </location>
</feature>
<dbReference type="Pfam" id="PF00002">
    <property type="entry name" value="7tm_2"/>
    <property type="match status" value="1"/>
</dbReference>
<evidence type="ECO:0000256" key="5">
    <source>
        <dbReference type="ARBA" id="ARBA00022475"/>
    </source>
</evidence>
<dbReference type="Pfam" id="PF01825">
    <property type="entry name" value="GPS"/>
    <property type="match status" value="1"/>
</dbReference>
<comment type="subunit">
    <text evidence="22">Heterodimer of 2 chains generated by proteolytic processing; the large extracellular N-terminal fragment (ADGRG1 NT) and the membrane-bound C-terminal fragment (ADGRG1-CT) predominantly remain associated and non-covalently linked. ADGRG1 NT self-associates in a trans-trans manner; the homophilic interaction enhances receptor signaling. Interacts with TGM2. Interacts with heparin; leading to the reduction of ADGRG1 shedding. Interacts with COL3A1. Part of a GPCR-tetraspanin complex at least consisting of ADGRG1, CD81, eventually CD9, and GNA11 in which CD81 is enhancing the association of ADGRG1 with GNA11.</text>
</comment>
<dbReference type="Pfam" id="PF18587">
    <property type="entry name" value="PLL"/>
    <property type="match status" value="1"/>
</dbReference>
<dbReference type="InterPro" id="IPR000203">
    <property type="entry name" value="GPS"/>
</dbReference>
<evidence type="ECO:0000256" key="11">
    <source>
        <dbReference type="ARBA" id="ARBA00022843"/>
    </source>
</evidence>
<dbReference type="SMART" id="SM00303">
    <property type="entry name" value="GPS"/>
    <property type="match status" value="1"/>
</dbReference>
<feature type="transmembrane region" description="Helical" evidence="23">
    <location>
        <begin position="377"/>
        <end position="402"/>
    </location>
</feature>
<evidence type="ECO:0000313" key="27">
    <source>
        <dbReference type="Proteomes" id="UP000540762"/>
    </source>
</evidence>
<feature type="domain" description="G-protein coupled receptors family 2 profile 2" evidence="25">
    <location>
        <begin position="378"/>
        <end position="633"/>
    </location>
</feature>
<dbReference type="GO" id="GO:0005886">
    <property type="term" value="C:plasma membrane"/>
    <property type="evidence" value="ECO:0007669"/>
    <property type="project" value="UniProtKB-SubCell"/>
</dbReference>
<dbReference type="PROSITE" id="PS50261">
    <property type="entry name" value="G_PROTEIN_RECEP_F2_4"/>
    <property type="match status" value="1"/>
</dbReference>
<keyword evidence="20" id="KW-0807">Transducer</keyword>
<evidence type="ECO:0000256" key="13">
    <source>
        <dbReference type="ARBA" id="ARBA00022902"/>
    </source>
</evidence>
<feature type="transmembrane region" description="Helical" evidence="23">
    <location>
        <begin position="580"/>
        <end position="599"/>
    </location>
</feature>
<evidence type="ECO:0000256" key="17">
    <source>
        <dbReference type="ARBA" id="ARBA00023157"/>
    </source>
</evidence>
<evidence type="ECO:0000256" key="6">
    <source>
        <dbReference type="ARBA" id="ARBA00022525"/>
    </source>
</evidence>
<feature type="non-terminal residue" evidence="26">
    <location>
        <position position="656"/>
    </location>
</feature>
<evidence type="ECO:0000256" key="9">
    <source>
        <dbReference type="ARBA" id="ARBA00022729"/>
    </source>
</evidence>
<dbReference type="InterPro" id="IPR040679">
    <property type="entry name" value="PLL"/>
</dbReference>
<dbReference type="PRINTS" id="PR01422">
    <property type="entry name" value="GPR56ORPHANR"/>
</dbReference>
<sequence length="656" mass="73806">GVGANGHREEDFRFCGDRNQTQESSVIYEDGPAIISIENTAQALIIKKPFLPNQTKTSYKYSLPPALGRYRFCVYWFESNRTLLLAYGKQSILLGVDTSSSIPLGQESQKTERTRAYIFNVSYVIKGGRNTSLDAKDEYVFRASPESKPVWEQDVKKQLTALDSLIAQPLAPATGATEQQRLRRKLGELEKMLAKVELEGQNQTFGEATVHATVLRVQPSRAPRHLTFASHREEGGEVQGFTVDLPSSLFMMVKEKEEVGEHRVLLMDINRQIMFQDENSSHVLGDKVVSISLVDTVVANLSEPVVLTFFHEQLPRNITPLCVFWQEDTSASSGSWDSYGCTTVAGSSQTECRCNHLTYFAVLMVSSPEITSVHRNYLSFITYVGCLISALASVCTIFFLYFRSKQRDQITSMHIHMNLLAAIFLLDVTFLLSEHFAASSSEVICRAGGLFLHFSLLSCLTWMGIEGYNLYRLVIEVFNAYHDHFLLKLCLAGWGLPFFCVMMILLASWKNYGPFSIPIYESIDGRSTNATICWITDPLIHNTVNLGFFSLVFLFNSVMLGAMVREILRQNKKGHKLRHVLALFGLSILLGIPWALIFFSFTSGVFCLVSIYIFTIINSLQGFLIFLWYWTMVLQARKSPDSQSSSDSAKLQPSSS</sequence>
<evidence type="ECO:0000256" key="22">
    <source>
        <dbReference type="ARBA" id="ARBA00093505"/>
    </source>
</evidence>
<keyword evidence="12" id="KW-0130">Cell adhesion</keyword>
<evidence type="ECO:0000256" key="18">
    <source>
        <dbReference type="ARBA" id="ARBA00023170"/>
    </source>
</evidence>
<dbReference type="PANTHER" id="PTHR12011">
    <property type="entry name" value="ADHESION G-PROTEIN COUPLED RECEPTOR"/>
    <property type="match status" value="1"/>
</dbReference>
<organism evidence="26 27">
    <name type="scientific">Brachypodius melanocephalos</name>
    <name type="common">black-headed bulbul</name>
    <dbReference type="NCBI Taxonomy" id="3235156"/>
    <lineage>
        <taxon>Eukaryota</taxon>
        <taxon>Metazoa</taxon>
        <taxon>Chordata</taxon>
        <taxon>Craniata</taxon>
        <taxon>Vertebrata</taxon>
        <taxon>Euteleostomi</taxon>
        <taxon>Archelosauria</taxon>
        <taxon>Archosauria</taxon>
        <taxon>Dinosauria</taxon>
        <taxon>Saurischia</taxon>
        <taxon>Theropoda</taxon>
        <taxon>Coelurosauria</taxon>
        <taxon>Aves</taxon>
        <taxon>Neognathae</taxon>
        <taxon>Neoaves</taxon>
        <taxon>Telluraves</taxon>
        <taxon>Australaves</taxon>
        <taxon>Passeriformes</taxon>
        <taxon>Sylvioidea</taxon>
        <taxon>Pycnonotidae</taxon>
        <taxon>Brachypodius</taxon>
    </lineage>
</organism>
<evidence type="ECO:0000256" key="20">
    <source>
        <dbReference type="ARBA" id="ARBA00023224"/>
    </source>
</evidence>
<dbReference type="Proteomes" id="UP000540762">
    <property type="component" value="Unassembled WGS sequence"/>
</dbReference>
<evidence type="ECO:0000256" key="16">
    <source>
        <dbReference type="ARBA" id="ARBA00023136"/>
    </source>
</evidence>
<dbReference type="AlphaFoldDB" id="A0A7K7LVV6"/>
<feature type="transmembrane region" description="Helical" evidence="23">
    <location>
        <begin position="611"/>
        <end position="630"/>
    </location>
</feature>
<dbReference type="InterPro" id="IPR003910">
    <property type="entry name" value="GPR1/GPR3/GPR5"/>
</dbReference>
<keyword evidence="6" id="KW-0964">Secreted</keyword>
<keyword evidence="5" id="KW-1003">Cell membrane</keyword>
<evidence type="ECO:0000256" key="2">
    <source>
        <dbReference type="ARBA" id="ARBA00004613"/>
    </source>
</evidence>
<evidence type="ECO:0000313" key="26">
    <source>
        <dbReference type="EMBL" id="NWZ34796.1"/>
    </source>
</evidence>
<dbReference type="GO" id="GO:0007166">
    <property type="term" value="P:cell surface receptor signaling pathway"/>
    <property type="evidence" value="ECO:0007669"/>
    <property type="project" value="InterPro"/>
</dbReference>
<keyword evidence="9" id="KW-0732">Signal</keyword>
<keyword evidence="7" id="KW-0358">Heparin-binding</keyword>
<dbReference type="InterPro" id="IPR000832">
    <property type="entry name" value="GPCR_2_secretin-like"/>
</dbReference>
<dbReference type="InterPro" id="IPR057244">
    <property type="entry name" value="GAIN_B"/>
</dbReference>
<dbReference type="GO" id="GO:0007399">
    <property type="term" value="P:nervous system development"/>
    <property type="evidence" value="ECO:0007669"/>
    <property type="project" value="UniProtKB-KW"/>
</dbReference>
<feature type="transmembrane region" description="Helical" evidence="23">
    <location>
        <begin position="444"/>
        <end position="465"/>
    </location>
</feature>
<dbReference type="GO" id="GO:0045121">
    <property type="term" value="C:membrane raft"/>
    <property type="evidence" value="ECO:0007669"/>
    <property type="project" value="UniProtKB-SubCell"/>
</dbReference>
<evidence type="ECO:0000256" key="8">
    <source>
        <dbReference type="ARBA" id="ARBA00022692"/>
    </source>
</evidence>
<keyword evidence="27" id="KW-1185">Reference proteome</keyword>
<dbReference type="GO" id="GO:0008201">
    <property type="term" value="F:heparin binding"/>
    <property type="evidence" value="ECO:0007669"/>
    <property type="project" value="UniProtKB-KW"/>
</dbReference>
<keyword evidence="13" id="KW-0524">Neurogenesis</keyword>
<dbReference type="FunFam" id="1.20.1070.10:FF:000117">
    <property type="entry name" value="adhesion G-protein coupled receptor G1"/>
    <property type="match status" value="1"/>
</dbReference>
<proteinExistence type="predicted"/>
<keyword evidence="16 23" id="KW-0472">Membrane</keyword>
<keyword evidence="19" id="KW-0325">Glycoprotein</keyword>
<feature type="transmembrane region" description="Helical" evidence="23">
    <location>
        <begin position="546"/>
        <end position="568"/>
    </location>
</feature>
<keyword evidence="8 23" id="KW-0812">Transmembrane</keyword>
<gene>
    <name evidence="26" type="primary">Adgrg1</name>
    <name evidence="26" type="ORF">BRAATR_R01847</name>
</gene>
<evidence type="ECO:0000259" key="24">
    <source>
        <dbReference type="PROSITE" id="PS50221"/>
    </source>
</evidence>
<evidence type="ECO:0000256" key="7">
    <source>
        <dbReference type="ARBA" id="ARBA00022674"/>
    </source>
</evidence>
<evidence type="ECO:0000256" key="21">
    <source>
        <dbReference type="ARBA" id="ARBA00033134"/>
    </source>
</evidence>
<evidence type="ECO:0000256" key="3">
    <source>
        <dbReference type="ARBA" id="ARBA00004651"/>
    </source>
</evidence>
<keyword evidence="18" id="KW-0675">Receptor</keyword>
<dbReference type="GO" id="GO:0030154">
    <property type="term" value="P:cell differentiation"/>
    <property type="evidence" value="ECO:0007669"/>
    <property type="project" value="UniProtKB-KW"/>
</dbReference>
<dbReference type="PROSITE" id="PS50221">
    <property type="entry name" value="GAIN_B"/>
    <property type="match status" value="1"/>
</dbReference>
<evidence type="ECO:0000256" key="19">
    <source>
        <dbReference type="ARBA" id="ARBA00023180"/>
    </source>
</evidence>
<dbReference type="Gene3D" id="2.60.220.50">
    <property type="match status" value="1"/>
</dbReference>
<feature type="transmembrane region" description="Helical" evidence="23">
    <location>
        <begin position="485"/>
        <end position="509"/>
    </location>
</feature>
<comment type="caution">
    <text evidence="26">The sequence shown here is derived from an EMBL/GenBank/DDBJ whole genome shotgun (WGS) entry which is preliminary data.</text>
</comment>
<dbReference type="PANTHER" id="PTHR12011:SF318">
    <property type="entry name" value="ADHESION G-PROTEIN COUPLED RECEPTOR G1"/>
    <property type="match status" value="1"/>
</dbReference>
<keyword evidence="11" id="KW-0832">Ubl conjugation</keyword>